<dbReference type="Pfam" id="PF01652">
    <property type="entry name" value="IF4E"/>
    <property type="match status" value="1"/>
</dbReference>
<evidence type="ECO:0000256" key="5">
    <source>
        <dbReference type="RuleBase" id="RU004374"/>
    </source>
</evidence>
<dbReference type="FunFam" id="3.30.760.10:FF:000016">
    <property type="entry name" value="Translation initiation factor eIF4E, putative"/>
    <property type="match status" value="1"/>
</dbReference>
<reference evidence="7" key="1">
    <citation type="journal article" date="2023" name="Mol. Phylogenet. Evol.">
        <title>Genome-scale phylogeny and comparative genomics of the fungal order Sordariales.</title>
        <authorList>
            <person name="Hensen N."/>
            <person name="Bonometti L."/>
            <person name="Westerberg I."/>
            <person name="Brannstrom I.O."/>
            <person name="Guillou S."/>
            <person name="Cros-Aarteil S."/>
            <person name="Calhoun S."/>
            <person name="Haridas S."/>
            <person name="Kuo A."/>
            <person name="Mondo S."/>
            <person name="Pangilinan J."/>
            <person name="Riley R."/>
            <person name="LaButti K."/>
            <person name="Andreopoulos B."/>
            <person name="Lipzen A."/>
            <person name="Chen C."/>
            <person name="Yan M."/>
            <person name="Daum C."/>
            <person name="Ng V."/>
            <person name="Clum A."/>
            <person name="Steindorff A."/>
            <person name="Ohm R.A."/>
            <person name="Martin F."/>
            <person name="Silar P."/>
            <person name="Natvig D.O."/>
            <person name="Lalanne C."/>
            <person name="Gautier V."/>
            <person name="Ament-Velasquez S.L."/>
            <person name="Kruys A."/>
            <person name="Hutchinson M.I."/>
            <person name="Powell A.J."/>
            <person name="Barry K."/>
            <person name="Miller A.N."/>
            <person name="Grigoriev I.V."/>
            <person name="Debuchy R."/>
            <person name="Gladieux P."/>
            <person name="Hiltunen Thoren M."/>
            <person name="Johannesson H."/>
        </authorList>
    </citation>
    <scope>NUCLEOTIDE SEQUENCE</scope>
    <source>
        <strain evidence="7">PSN324</strain>
    </source>
</reference>
<keyword evidence="2" id="KW-0810">Translation regulation</keyword>
<dbReference type="GO" id="GO:0003743">
    <property type="term" value="F:translation initiation factor activity"/>
    <property type="evidence" value="ECO:0007669"/>
    <property type="project" value="UniProtKB-KW"/>
</dbReference>
<evidence type="ECO:0000313" key="7">
    <source>
        <dbReference type="EMBL" id="KAK4457761.1"/>
    </source>
</evidence>
<sequence length="288" mass="31943">MANPRPSLFTRGLSSLSQSSDPNSPSVTTPAEQRDDAKRNFLKAMRPLPTQHYWNVWFDRQAKDQGSNSNSNNSANSGGEYQASLEQLGTQIESVQDFWRYNNNTPVDQIKMRESIYLFKSGFKPIWEDRRNVLGGSWTFRVPKSTGPDVWTRVQLLAIGEKLQDALDTGDQICGVGLSVRFNSHLISIWHRDSSKQKSIDSILKTVLEELPPELTPKPDNYFYKRHMDHQGFKVPPELQAVVDSQKAREAAAAAAKAKEAAAPSSSSSGEPAASGPEIVEVPPSGEK</sequence>
<evidence type="ECO:0000256" key="6">
    <source>
        <dbReference type="SAM" id="MobiDB-lite"/>
    </source>
</evidence>
<dbReference type="PANTHER" id="PTHR11960:SF66">
    <property type="entry name" value="EUKARYOTIC TRANSLATION INITIATION FACTOR 4E TYPE 3"/>
    <property type="match status" value="1"/>
</dbReference>
<evidence type="ECO:0000256" key="3">
    <source>
        <dbReference type="ARBA" id="ARBA00022884"/>
    </source>
</evidence>
<reference evidence="7" key="2">
    <citation type="submission" date="2023-06" db="EMBL/GenBank/DDBJ databases">
        <authorList>
            <consortium name="Lawrence Berkeley National Laboratory"/>
            <person name="Mondo S.J."/>
            <person name="Hensen N."/>
            <person name="Bonometti L."/>
            <person name="Westerberg I."/>
            <person name="Brannstrom I.O."/>
            <person name="Guillou S."/>
            <person name="Cros-Aarteil S."/>
            <person name="Calhoun S."/>
            <person name="Haridas S."/>
            <person name="Kuo A."/>
            <person name="Pangilinan J."/>
            <person name="Riley R."/>
            <person name="Labutti K."/>
            <person name="Andreopoulos B."/>
            <person name="Lipzen A."/>
            <person name="Chen C."/>
            <person name="Yanf M."/>
            <person name="Daum C."/>
            <person name="Ng V."/>
            <person name="Clum A."/>
            <person name="Steindorff A."/>
            <person name="Ohm R."/>
            <person name="Martin F."/>
            <person name="Silar P."/>
            <person name="Natvig D."/>
            <person name="Lalanne C."/>
            <person name="Gautier V."/>
            <person name="Ament-Velasquez S.L."/>
            <person name="Kruys A."/>
            <person name="Hutchinson M.I."/>
            <person name="Powell A.J."/>
            <person name="Barry K."/>
            <person name="Miller A.N."/>
            <person name="Grigoriev I.V."/>
            <person name="Debuchy R."/>
            <person name="Gladieux P."/>
            <person name="Thoren M.H."/>
            <person name="Johannesson H."/>
        </authorList>
    </citation>
    <scope>NUCLEOTIDE SEQUENCE</scope>
    <source>
        <strain evidence="7">PSN324</strain>
    </source>
</reference>
<dbReference type="Proteomes" id="UP001321749">
    <property type="component" value="Unassembled WGS sequence"/>
</dbReference>
<comment type="caution">
    <text evidence="7">The sequence shown here is derived from an EMBL/GenBank/DDBJ whole genome shotgun (WGS) entry which is preliminary data.</text>
</comment>
<keyword evidence="4 5" id="KW-0648">Protein biosynthesis</keyword>
<dbReference type="SUPFAM" id="SSF55418">
    <property type="entry name" value="eIF4e-like"/>
    <property type="match status" value="1"/>
</dbReference>
<proteinExistence type="inferred from homology"/>
<keyword evidence="1 5" id="KW-0396">Initiation factor</keyword>
<protein>
    <submittedName>
        <fullName evidence="7">Eukaryotic translation initiation factor 4E type 3</fullName>
    </submittedName>
</protein>
<comment type="similarity">
    <text evidence="5">Belongs to the eukaryotic initiation factor 4E family.</text>
</comment>
<dbReference type="InterPro" id="IPR023398">
    <property type="entry name" value="TIF_eIF4e-like"/>
</dbReference>
<evidence type="ECO:0000313" key="8">
    <source>
        <dbReference type="Proteomes" id="UP001321749"/>
    </source>
</evidence>
<dbReference type="EMBL" id="MU865098">
    <property type="protein sequence ID" value="KAK4457761.1"/>
    <property type="molecule type" value="Genomic_DNA"/>
</dbReference>
<feature type="compositionally biased region" description="Low complexity" evidence="6">
    <location>
        <begin position="13"/>
        <end position="26"/>
    </location>
</feature>
<feature type="region of interest" description="Disordered" evidence="6">
    <location>
        <begin position="244"/>
        <end position="288"/>
    </location>
</feature>
<keyword evidence="8" id="KW-1185">Reference proteome</keyword>
<evidence type="ECO:0000256" key="2">
    <source>
        <dbReference type="ARBA" id="ARBA00022845"/>
    </source>
</evidence>
<dbReference type="PANTHER" id="PTHR11960">
    <property type="entry name" value="EUKARYOTIC TRANSLATION INITIATION FACTOR 4E RELATED"/>
    <property type="match status" value="1"/>
</dbReference>
<evidence type="ECO:0000256" key="4">
    <source>
        <dbReference type="ARBA" id="ARBA00022917"/>
    </source>
</evidence>
<dbReference type="GO" id="GO:0000340">
    <property type="term" value="F:RNA 7-methylguanosine cap binding"/>
    <property type="evidence" value="ECO:0007669"/>
    <property type="project" value="TreeGrafter"/>
</dbReference>
<accession>A0AAV9HF83</accession>
<organism evidence="7 8">
    <name type="scientific">Cladorrhinum samala</name>
    <dbReference type="NCBI Taxonomy" id="585594"/>
    <lineage>
        <taxon>Eukaryota</taxon>
        <taxon>Fungi</taxon>
        <taxon>Dikarya</taxon>
        <taxon>Ascomycota</taxon>
        <taxon>Pezizomycotina</taxon>
        <taxon>Sordariomycetes</taxon>
        <taxon>Sordariomycetidae</taxon>
        <taxon>Sordariales</taxon>
        <taxon>Podosporaceae</taxon>
        <taxon>Cladorrhinum</taxon>
    </lineage>
</organism>
<dbReference type="GO" id="GO:0006417">
    <property type="term" value="P:regulation of translation"/>
    <property type="evidence" value="ECO:0007669"/>
    <property type="project" value="UniProtKB-KW"/>
</dbReference>
<dbReference type="InterPro" id="IPR001040">
    <property type="entry name" value="TIF_eIF_4E"/>
</dbReference>
<evidence type="ECO:0000256" key="1">
    <source>
        <dbReference type="ARBA" id="ARBA00022540"/>
    </source>
</evidence>
<keyword evidence="3 5" id="KW-0694">RNA-binding</keyword>
<dbReference type="AlphaFoldDB" id="A0AAV9HF83"/>
<feature type="region of interest" description="Disordered" evidence="6">
    <location>
        <begin position="1"/>
        <end position="38"/>
    </location>
</feature>
<feature type="compositionally biased region" description="Low complexity" evidence="6">
    <location>
        <begin position="251"/>
        <end position="278"/>
    </location>
</feature>
<name>A0AAV9HF83_9PEZI</name>
<gene>
    <name evidence="7" type="ORF">QBC42DRAFT_187722</name>
</gene>
<dbReference type="Gene3D" id="3.30.760.10">
    <property type="entry name" value="RNA Cap, Translation Initiation Factor Eif4e"/>
    <property type="match status" value="1"/>
</dbReference>
<dbReference type="GO" id="GO:0016281">
    <property type="term" value="C:eukaryotic translation initiation factor 4F complex"/>
    <property type="evidence" value="ECO:0007669"/>
    <property type="project" value="TreeGrafter"/>
</dbReference>